<dbReference type="Pfam" id="PF00496">
    <property type="entry name" value="SBP_bac_5"/>
    <property type="match status" value="1"/>
</dbReference>
<gene>
    <name evidence="4" type="ORF">AB4Y30_16575</name>
</gene>
<dbReference type="GO" id="GO:0042597">
    <property type="term" value="C:periplasmic space"/>
    <property type="evidence" value="ECO:0007669"/>
    <property type="project" value="UniProtKB-ARBA"/>
</dbReference>
<dbReference type="AlphaFoldDB" id="A0AB39HPI7"/>
<dbReference type="GO" id="GO:0015833">
    <property type="term" value="P:peptide transport"/>
    <property type="evidence" value="ECO:0007669"/>
    <property type="project" value="TreeGrafter"/>
</dbReference>
<evidence type="ECO:0000259" key="3">
    <source>
        <dbReference type="Pfam" id="PF00496"/>
    </source>
</evidence>
<name>A0AB39HPI7_9BACI</name>
<dbReference type="RefSeq" id="WP_368653287.1">
    <property type="nucleotide sequence ID" value="NZ_CP162599.1"/>
</dbReference>
<dbReference type="CDD" id="cd08502">
    <property type="entry name" value="PBP2_NikA_DppA_OppA_like_16"/>
    <property type="match status" value="1"/>
</dbReference>
<dbReference type="Gene3D" id="3.40.190.10">
    <property type="entry name" value="Periplasmic binding protein-like II"/>
    <property type="match status" value="1"/>
</dbReference>
<accession>A0AB39HPI7</accession>
<dbReference type="InterPro" id="IPR000914">
    <property type="entry name" value="SBP_5_dom"/>
</dbReference>
<organism evidence="4">
    <name type="scientific">Ornithinibacillus sp. 4-3</name>
    <dbReference type="NCBI Taxonomy" id="3231488"/>
    <lineage>
        <taxon>Bacteria</taxon>
        <taxon>Bacillati</taxon>
        <taxon>Bacillota</taxon>
        <taxon>Bacilli</taxon>
        <taxon>Bacillales</taxon>
        <taxon>Bacillaceae</taxon>
        <taxon>Ornithinibacillus</taxon>
    </lineage>
</organism>
<dbReference type="PANTHER" id="PTHR30290:SF38">
    <property type="entry name" value="D,D-DIPEPTIDE-BINDING PERIPLASMIC PROTEIN DDPA-RELATED"/>
    <property type="match status" value="1"/>
</dbReference>
<dbReference type="InterPro" id="IPR030678">
    <property type="entry name" value="Peptide/Ni-bd"/>
</dbReference>
<feature type="chain" id="PRO_5044215864" evidence="2">
    <location>
        <begin position="22"/>
        <end position="528"/>
    </location>
</feature>
<dbReference type="InterPro" id="IPR039424">
    <property type="entry name" value="SBP_5"/>
</dbReference>
<sequence>MRLKNYLAICIFVLSIPFFLAACAEKQQGDNKEESNEEVELDTELNVAMESQPVSLDPLMSPSGSTVVTTRNIYEALVTLDTNYEPVLMLADSVEVEDDGKRYIFKLREGVTFHNGEEMTAEDVVASMNRWLGNSSRAKTLLTDATFEEVEPYTVALELPEIASDVLYILAGQGQFPAIMPKEIVEAADTTGVTEYIGTGPFMFEEYKTDSYLHLKKYEDYKMLDKPSNGISGKKEVFIEDLYFHFVPDSNTRQTGLQTGLYDIVNALPVEDFEKIKQNEDINLLITLDGKIDLYYNKAEGPFADKKVRQAVNAAIDAEEVLMGLYPSEELYRVDNGYMHKENEDWYTDAGKGAYNQKDIEKAKALLQESSYDGEEITILASHDYPWSGDTAIILQQQLQEIGMNVTPEFFDWPTVNERFNDPANFDIYIGGTGFVEVPSQLLPINPSFAGWTNDEKIDELKNKIRQEMDKEKAKQIWEELQAYLWEDYLPVTTIGHRMKVAAVNNNVEGVETFDHPIYWNVKVIKQD</sequence>
<dbReference type="Gene3D" id="3.10.105.10">
    <property type="entry name" value="Dipeptide-binding Protein, Domain 3"/>
    <property type="match status" value="1"/>
</dbReference>
<dbReference type="GO" id="GO:0043190">
    <property type="term" value="C:ATP-binding cassette (ABC) transporter complex"/>
    <property type="evidence" value="ECO:0007669"/>
    <property type="project" value="InterPro"/>
</dbReference>
<feature type="domain" description="Solute-binding protein family 5" evidence="3">
    <location>
        <begin position="85"/>
        <end position="435"/>
    </location>
</feature>
<reference evidence="4" key="1">
    <citation type="submission" date="2024-07" db="EMBL/GenBank/DDBJ databases">
        <title>Halotolerant mesophilic bacterium Ornithinibacillus sp. 4-3, sp. nov., isolated from soil.</title>
        <authorList>
            <person name="Sidarenka A.V."/>
            <person name="Guliayeva D.E."/>
            <person name="Leanovich S.I."/>
            <person name="Hileuskaya K.S."/>
            <person name="Akhremchuk A.E."/>
            <person name="Sikolenko M.A."/>
            <person name="Valentovich L.N."/>
        </authorList>
    </citation>
    <scope>NUCLEOTIDE SEQUENCE</scope>
    <source>
        <strain evidence="4">4-3</strain>
    </source>
</reference>
<dbReference type="PANTHER" id="PTHR30290">
    <property type="entry name" value="PERIPLASMIC BINDING COMPONENT OF ABC TRANSPORTER"/>
    <property type="match status" value="1"/>
</dbReference>
<protein>
    <submittedName>
        <fullName evidence="4">ABC transporter substrate-binding protein</fullName>
    </submittedName>
</protein>
<proteinExistence type="predicted"/>
<evidence type="ECO:0000256" key="2">
    <source>
        <dbReference type="SAM" id="SignalP"/>
    </source>
</evidence>
<feature type="signal peptide" evidence="2">
    <location>
        <begin position="1"/>
        <end position="21"/>
    </location>
</feature>
<dbReference type="GO" id="GO:1904680">
    <property type="term" value="F:peptide transmembrane transporter activity"/>
    <property type="evidence" value="ECO:0007669"/>
    <property type="project" value="TreeGrafter"/>
</dbReference>
<evidence type="ECO:0000256" key="1">
    <source>
        <dbReference type="ARBA" id="ARBA00022729"/>
    </source>
</evidence>
<dbReference type="SUPFAM" id="SSF53850">
    <property type="entry name" value="Periplasmic binding protein-like II"/>
    <property type="match status" value="1"/>
</dbReference>
<evidence type="ECO:0000313" key="4">
    <source>
        <dbReference type="EMBL" id="XDK32599.1"/>
    </source>
</evidence>
<dbReference type="PIRSF" id="PIRSF002741">
    <property type="entry name" value="MppA"/>
    <property type="match status" value="1"/>
</dbReference>
<keyword evidence="1 2" id="KW-0732">Signal</keyword>
<dbReference type="PROSITE" id="PS51257">
    <property type="entry name" value="PROKAR_LIPOPROTEIN"/>
    <property type="match status" value="1"/>
</dbReference>
<dbReference type="EMBL" id="CP162599">
    <property type="protein sequence ID" value="XDK32599.1"/>
    <property type="molecule type" value="Genomic_DNA"/>
</dbReference>